<sequence>MPSFQAVCGPDDPTRVLARQLAAALSALGLRNVGVINDHGEVLVSLCHGLVATVCDGQIQWRRPRRGRAGVPLFTWRTTAAGAAAALAADHALLNPKPGEERHDAPL</sequence>
<organism evidence="1 2">
    <name type="scientific">Spongiactinospora rosea</name>
    <dbReference type="NCBI Taxonomy" id="2248750"/>
    <lineage>
        <taxon>Bacteria</taxon>
        <taxon>Bacillati</taxon>
        <taxon>Actinomycetota</taxon>
        <taxon>Actinomycetes</taxon>
        <taxon>Streptosporangiales</taxon>
        <taxon>Streptosporangiaceae</taxon>
        <taxon>Spongiactinospora</taxon>
    </lineage>
</organism>
<reference evidence="1 2" key="1">
    <citation type="submission" date="2018-06" db="EMBL/GenBank/DDBJ databases">
        <title>Sphaerisporangium craniellae sp. nov., isolated from a marine sponge in the South China Sea.</title>
        <authorList>
            <person name="Li L."/>
        </authorList>
    </citation>
    <scope>NUCLEOTIDE SEQUENCE [LARGE SCALE GENOMIC DNA]</scope>
    <source>
        <strain evidence="1 2">LHW63015</strain>
    </source>
</reference>
<evidence type="ECO:0000313" key="2">
    <source>
        <dbReference type="Proteomes" id="UP000253303"/>
    </source>
</evidence>
<proteinExistence type="predicted"/>
<name>A0A366LL01_9ACTN</name>
<comment type="caution">
    <text evidence="1">The sequence shown here is derived from an EMBL/GenBank/DDBJ whole genome shotgun (WGS) entry which is preliminary data.</text>
</comment>
<dbReference type="Proteomes" id="UP000253303">
    <property type="component" value="Unassembled WGS sequence"/>
</dbReference>
<protein>
    <submittedName>
        <fullName evidence="1">Uncharacterized protein</fullName>
    </submittedName>
</protein>
<keyword evidence="2" id="KW-1185">Reference proteome</keyword>
<dbReference type="EMBL" id="QMEY01000045">
    <property type="protein sequence ID" value="RBQ13842.1"/>
    <property type="molecule type" value="Genomic_DNA"/>
</dbReference>
<evidence type="ECO:0000313" key="1">
    <source>
        <dbReference type="EMBL" id="RBQ13842.1"/>
    </source>
</evidence>
<gene>
    <name evidence="1" type="ORF">DP939_43920</name>
</gene>
<dbReference type="AlphaFoldDB" id="A0A366LL01"/>
<accession>A0A366LL01</accession>